<comment type="caution">
    <text evidence="3">The sequence shown here is derived from an EMBL/GenBank/DDBJ whole genome shotgun (WGS) entry which is preliminary data.</text>
</comment>
<evidence type="ECO:0000256" key="1">
    <source>
        <dbReference type="SAM" id="MobiDB-lite"/>
    </source>
</evidence>
<organism evidence="3 4">
    <name type="scientific">Podospora didyma</name>
    <dbReference type="NCBI Taxonomy" id="330526"/>
    <lineage>
        <taxon>Eukaryota</taxon>
        <taxon>Fungi</taxon>
        <taxon>Dikarya</taxon>
        <taxon>Ascomycota</taxon>
        <taxon>Pezizomycotina</taxon>
        <taxon>Sordariomycetes</taxon>
        <taxon>Sordariomycetidae</taxon>
        <taxon>Sordariales</taxon>
        <taxon>Podosporaceae</taxon>
        <taxon>Podospora</taxon>
    </lineage>
</organism>
<dbReference type="EMBL" id="JAULSW010000002">
    <property type="protein sequence ID" value="KAK3389876.1"/>
    <property type="molecule type" value="Genomic_DNA"/>
</dbReference>
<keyword evidence="2" id="KW-0812">Transmembrane</keyword>
<feature type="transmembrane region" description="Helical" evidence="2">
    <location>
        <begin position="81"/>
        <end position="107"/>
    </location>
</feature>
<dbReference type="Proteomes" id="UP001285441">
    <property type="component" value="Unassembled WGS sequence"/>
</dbReference>
<reference evidence="3" key="2">
    <citation type="submission" date="2023-06" db="EMBL/GenBank/DDBJ databases">
        <authorList>
            <consortium name="Lawrence Berkeley National Laboratory"/>
            <person name="Haridas S."/>
            <person name="Hensen N."/>
            <person name="Bonometti L."/>
            <person name="Westerberg I."/>
            <person name="Brannstrom I.O."/>
            <person name="Guillou S."/>
            <person name="Cros-Aarteil S."/>
            <person name="Calhoun S."/>
            <person name="Kuo A."/>
            <person name="Mondo S."/>
            <person name="Pangilinan J."/>
            <person name="Riley R."/>
            <person name="LaButti K."/>
            <person name="Andreopoulos B."/>
            <person name="Lipzen A."/>
            <person name="Chen C."/>
            <person name="Yanf M."/>
            <person name="Daum C."/>
            <person name="Ng V."/>
            <person name="Clum A."/>
            <person name="Steindorff A."/>
            <person name="Ohm R."/>
            <person name="Martin F."/>
            <person name="Silar P."/>
            <person name="Natvig D."/>
            <person name="Lalanne C."/>
            <person name="Gautier V."/>
            <person name="Ament-velasquez S.L."/>
            <person name="Kruys A."/>
            <person name="Hutchinson M.I."/>
            <person name="Powell A.J."/>
            <person name="Barry K."/>
            <person name="Miller A.N."/>
            <person name="Grigoriev I.V."/>
            <person name="Debuchy R."/>
            <person name="Gladieux P."/>
            <person name="Thoren M.H."/>
            <person name="Johannesson H."/>
        </authorList>
    </citation>
    <scope>NUCLEOTIDE SEQUENCE</scope>
    <source>
        <strain evidence="3">CBS 232.78</strain>
    </source>
</reference>
<proteinExistence type="predicted"/>
<reference evidence="3" key="1">
    <citation type="journal article" date="2023" name="Mol. Phylogenet. Evol.">
        <title>Genome-scale phylogeny and comparative genomics of the fungal order Sordariales.</title>
        <authorList>
            <person name="Hensen N."/>
            <person name="Bonometti L."/>
            <person name="Westerberg I."/>
            <person name="Brannstrom I.O."/>
            <person name="Guillou S."/>
            <person name="Cros-Aarteil S."/>
            <person name="Calhoun S."/>
            <person name="Haridas S."/>
            <person name="Kuo A."/>
            <person name="Mondo S."/>
            <person name="Pangilinan J."/>
            <person name="Riley R."/>
            <person name="LaButti K."/>
            <person name="Andreopoulos B."/>
            <person name="Lipzen A."/>
            <person name="Chen C."/>
            <person name="Yan M."/>
            <person name="Daum C."/>
            <person name="Ng V."/>
            <person name="Clum A."/>
            <person name="Steindorff A."/>
            <person name="Ohm R.A."/>
            <person name="Martin F."/>
            <person name="Silar P."/>
            <person name="Natvig D.O."/>
            <person name="Lalanne C."/>
            <person name="Gautier V."/>
            <person name="Ament-Velasquez S.L."/>
            <person name="Kruys A."/>
            <person name="Hutchinson M.I."/>
            <person name="Powell A.J."/>
            <person name="Barry K."/>
            <person name="Miller A.N."/>
            <person name="Grigoriev I.V."/>
            <person name="Debuchy R."/>
            <person name="Gladieux P."/>
            <person name="Hiltunen Thoren M."/>
            <person name="Johannesson H."/>
        </authorList>
    </citation>
    <scope>NUCLEOTIDE SEQUENCE</scope>
    <source>
        <strain evidence="3">CBS 232.78</strain>
    </source>
</reference>
<evidence type="ECO:0000256" key="2">
    <source>
        <dbReference type="SAM" id="Phobius"/>
    </source>
</evidence>
<feature type="region of interest" description="Disordered" evidence="1">
    <location>
        <begin position="241"/>
        <end position="273"/>
    </location>
</feature>
<sequence>MVHTLLNRSTYKKPVPGTTIAAGCGRAKARLQQVSQDGFPTQLSSAIDNFFEFQSSDYERRIESMKEIELREEHKLIKRKLVVASSALATSVAAIPATFISAVPAVIATRRIDVNSQRKEIEAKLAWEGWRGHDLNAKDIFYGALPGAVASHIPGAGHFVEHGVRHAGQIISEHGAHHVGNHPTHMASDHSAGVDMVSDTATYSFVDQGKDNVGHWAIEEGTGKAMREVAGAAVGWVERELEAKQSEKERAASPPPPPRPRIEDSTRDFSGTTAKAFSPLLGLTSKALPIFSSSLKYHG</sequence>
<gene>
    <name evidence="3" type="ORF">B0H63DRAFT_507358</name>
</gene>
<keyword evidence="2" id="KW-0472">Membrane</keyword>
<evidence type="ECO:0000313" key="4">
    <source>
        <dbReference type="Proteomes" id="UP001285441"/>
    </source>
</evidence>
<dbReference type="AlphaFoldDB" id="A0AAE0NY76"/>
<accession>A0AAE0NY76</accession>
<keyword evidence="4" id="KW-1185">Reference proteome</keyword>
<keyword evidence="2" id="KW-1133">Transmembrane helix</keyword>
<feature type="compositionally biased region" description="Basic and acidic residues" evidence="1">
    <location>
        <begin position="241"/>
        <end position="251"/>
    </location>
</feature>
<protein>
    <submittedName>
        <fullName evidence="3">Uncharacterized protein</fullName>
    </submittedName>
</protein>
<evidence type="ECO:0000313" key="3">
    <source>
        <dbReference type="EMBL" id="KAK3389876.1"/>
    </source>
</evidence>
<name>A0AAE0NY76_9PEZI</name>